<proteinExistence type="predicted"/>
<evidence type="ECO:0000313" key="2">
    <source>
        <dbReference type="Proteomes" id="UP000789405"/>
    </source>
</evidence>
<protein>
    <submittedName>
        <fullName evidence="1">10980_t:CDS:1</fullName>
    </submittedName>
</protein>
<dbReference type="Proteomes" id="UP000789405">
    <property type="component" value="Unassembled WGS sequence"/>
</dbReference>
<keyword evidence="2" id="KW-1185">Reference proteome</keyword>
<accession>A0A9N9J3M0</accession>
<sequence length="188" mass="22097">MDSYFCHLCPPNLRYPYRSQSSLVKHEKAKHPTNTIIPHIHTITAPSNYDIEQFRNAFIIQVKKRLQFGRNAVKDKTIRLEPFSEGLFVVLFYRIPTFSFTVSQKKYTVSFKGSKGYDELGNLLKDNKWGSKQDRSGTTAYILMENESEIYEVNFIWKEHIYKKHHYPLLCGSVICSFKTDVRDFILE</sequence>
<name>A0A9N9J3M0_9GLOM</name>
<dbReference type="AlphaFoldDB" id="A0A9N9J3M0"/>
<dbReference type="EMBL" id="CAJVPY010017775">
    <property type="protein sequence ID" value="CAG8763663.1"/>
    <property type="molecule type" value="Genomic_DNA"/>
</dbReference>
<evidence type="ECO:0000313" key="1">
    <source>
        <dbReference type="EMBL" id="CAG8763663.1"/>
    </source>
</evidence>
<reference evidence="1" key="1">
    <citation type="submission" date="2021-06" db="EMBL/GenBank/DDBJ databases">
        <authorList>
            <person name="Kallberg Y."/>
            <person name="Tangrot J."/>
            <person name="Rosling A."/>
        </authorList>
    </citation>
    <scope>NUCLEOTIDE SEQUENCE</scope>
    <source>
        <strain evidence="1">MA453B</strain>
    </source>
</reference>
<dbReference type="OrthoDB" id="2372678at2759"/>
<organism evidence="1 2">
    <name type="scientific">Dentiscutata erythropus</name>
    <dbReference type="NCBI Taxonomy" id="1348616"/>
    <lineage>
        <taxon>Eukaryota</taxon>
        <taxon>Fungi</taxon>
        <taxon>Fungi incertae sedis</taxon>
        <taxon>Mucoromycota</taxon>
        <taxon>Glomeromycotina</taxon>
        <taxon>Glomeromycetes</taxon>
        <taxon>Diversisporales</taxon>
        <taxon>Gigasporaceae</taxon>
        <taxon>Dentiscutata</taxon>
    </lineage>
</organism>
<gene>
    <name evidence="1" type="ORF">DERYTH_LOCUS18054</name>
</gene>
<comment type="caution">
    <text evidence="1">The sequence shown here is derived from an EMBL/GenBank/DDBJ whole genome shotgun (WGS) entry which is preliminary data.</text>
</comment>